<evidence type="ECO:0000313" key="10">
    <source>
        <dbReference type="EMBL" id="MDA0161098.1"/>
    </source>
</evidence>
<evidence type="ECO:0000256" key="5">
    <source>
        <dbReference type="ARBA" id="ARBA00022692"/>
    </source>
</evidence>
<evidence type="ECO:0000256" key="2">
    <source>
        <dbReference type="ARBA" id="ARBA00007362"/>
    </source>
</evidence>
<keyword evidence="7 8" id="KW-0472">Membrane</keyword>
<reference evidence="10" key="1">
    <citation type="submission" date="2022-10" db="EMBL/GenBank/DDBJ databases">
        <title>The WGS of Solirubrobacter ginsenosidimutans DSM 21036.</title>
        <authorList>
            <person name="Jiang Z."/>
        </authorList>
    </citation>
    <scope>NUCLEOTIDE SEQUENCE</scope>
    <source>
        <strain evidence="10">DSM 21036</strain>
    </source>
</reference>
<feature type="transmembrane region" description="Helical" evidence="8">
    <location>
        <begin position="236"/>
        <end position="255"/>
    </location>
</feature>
<organism evidence="10 11">
    <name type="scientific">Solirubrobacter ginsenosidimutans</name>
    <dbReference type="NCBI Taxonomy" id="490573"/>
    <lineage>
        <taxon>Bacteria</taxon>
        <taxon>Bacillati</taxon>
        <taxon>Actinomycetota</taxon>
        <taxon>Thermoleophilia</taxon>
        <taxon>Solirubrobacterales</taxon>
        <taxon>Solirubrobacteraceae</taxon>
        <taxon>Solirubrobacter</taxon>
    </lineage>
</organism>
<feature type="transmembrane region" description="Helical" evidence="8">
    <location>
        <begin position="98"/>
        <end position="116"/>
    </location>
</feature>
<name>A0A9X3S4Z5_9ACTN</name>
<feature type="transmembrane region" description="Helical" evidence="8">
    <location>
        <begin position="173"/>
        <end position="193"/>
    </location>
</feature>
<evidence type="ECO:0000256" key="1">
    <source>
        <dbReference type="ARBA" id="ARBA00004651"/>
    </source>
</evidence>
<feature type="domain" description="EamA" evidence="9">
    <location>
        <begin position="5"/>
        <end position="138"/>
    </location>
</feature>
<feature type="transmembrane region" description="Helical" evidence="8">
    <location>
        <begin position="35"/>
        <end position="56"/>
    </location>
</feature>
<dbReference type="Pfam" id="PF00892">
    <property type="entry name" value="EamA"/>
    <property type="match status" value="1"/>
</dbReference>
<feature type="transmembrane region" description="Helical" evidence="8">
    <location>
        <begin position="205"/>
        <end position="229"/>
    </location>
</feature>
<feature type="transmembrane region" description="Helical" evidence="8">
    <location>
        <begin position="123"/>
        <end position="140"/>
    </location>
</feature>
<evidence type="ECO:0000313" key="11">
    <source>
        <dbReference type="Proteomes" id="UP001149140"/>
    </source>
</evidence>
<keyword evidence="11" id="KW-1185">Reference proteome</keyword>
<accession>A0A9X3S4Z5</accession>
<dbReference type="AlphaFoldDB" id="A0A9X3S4Z5"/>
<dbReference type="InterPro" id="IPR000620">
    <property type="entry name" value="EamA_dom"/>
</dbReference>
<gene>
    <name evidence="10" type="primary">rarD</name>
    <name evidence="10" type="ORF">OM076_12535</name>
</gene>
<evidence type="ECO:0000256" key="3">
    <source>
        <dbReference type="ARBA" id="ARBA00022448"/>
    </source>
</evidence>
<evidence type="ECO:0000256" key="6">
    <source>
        <dbReference type="ARBA" id="ARBA00022989"/>
    </source>
</evidence>
<keyword evidence="6 8" id="KW-1133">Transmembrane helix</keyword>
<feature type="transmembrane region" description="Helical" evidence="8">
    <location>
        <begin position="146"/>
        <end position="161"/>
    </location>
</feature>
<dbReference type="EMBL" id="JAPDOD010000009">
    <property type="protein sequence ID" value="MDA0161098.1"/>
    <property type="molecule type" value="Genomic_DNA"/>
</dbReference>
<dbReference type="PANTHER" id="PTHR22911">
    <property type="entry name" value="ACYL-MALONYL CONDENSING ENZYME-RELATED"/>
    <property type="match status" value="1"/>
</dbReference>
<feature type="transmembrane region" description="Helical" evidence="8">
    <location>
        <begin position="68"/>
        <end position="86"/>
    </location>
</feature>
<evidence type="ECO:0000259" key="9">
    <source>
        <dbReference type="Pfam" id="PF00892"/>
    </source>
</evidence>
<sequence length="294" mass="31110">MLRSGFAAGLAAYLLWGLFPLYWPLLEPAGAVEILAHRILWSMVVVAILLVATQGFKWVRDLGRRRTLLLGVAAALITVNWGGYIYGVNSGHVVETSLGYFINPLVTVALAVSVVGETLRKPQWVAMGIAAAAVVVLTVAYGRPPWIALTLAFSFGFYGLVKKQVGVGGTQSLAIETTFLFLPALACVIYLQASGKGTLTTEGAGHVALLAGGGIVTAIPLILFGAAAVRIPLTTIGLLQYLAPILQFAIGVGIRGEAMPASRWAGFTLVWIAVALFTWDSLRIRRLAAVTVPA</sequence>
<dbReference type="Proteomes" id="UP001149140">
    <property type="component" value="Unassembled WGS sequence"/>
</dbReference>
<protein>
    <submittedName>
        <fullName evidence="10">EamA family transporter RarD</fullName>
    </submittedName>
</protein>
<comment type="similarity">
    <text evidence="2">Belongs to the EamA transporter family.</text>
</comment>
<keyword evidence="4" id="KW-1003">Cell membrane</keyword>
<feature type="transmembrane region" description="Helical" evidence="8">
    <location>
        <begin position="5"/>
        <end position="23"/>
    </location>
</feature>
<dbReference type="PANTHER" id="PTHR22911:SF137">
    <property type="entry name" value="SOLUTE CARRIER FAMILY 35 MEMBER G2-RELATED"/>
    <property type="match status" value="1"/>
</dbReference>
<keyword evidence="5 8" id="KW-0812">Transmembrane</keyword>
<dbReference type="SUPFAM" id="SSF103481">
    <property type="entry name" value="Multidrug resistance efflux transporter EmrE"/>
    <property type="match status" value="2"/>
</dbReference>
<comment type="caution">
    <text evidence="10">The sequence shown here is derived from an EMBL/GenBank/DDBJ whole genome shotgun (WGS) entry which is preliminary data.</text>
</comment>
<dbReference type="InterPro" id="IPR004626">
    <property type="entry name" value="RarD"/>
</dbReference>
<evidence type="ECO:0000256" key="7">
    <source>
        <dbReference type="ARBA" id="ARBA00023136"/>
    </source>
</evidence>
<feature type="transmembrane region" description="Helical" evidence="8">
    <location>
        <begin position="261"/>
        <end position="279"/>
    </location>
</feature>
<keyword evidence="3" id="KW-0813">Transport</keyword>
<comment type="subcellular location">
    <subcellularLocation>
        <location evidence="1">Cell membrane</location>
        <topology evidence="1">Multi-pass membrane protein</topology>
    </subcellularLocation>
</comment>
<proteinExistence type="inferred from homology"/>
<evidence type="ECO:0000256" key="8">
    <source>
        <dbReference type="SAM" id="Phobius"/>
    </source>
</evidence>
<dbReference type="InterPro" id="IPR037185">
    <property type="entry name" value="EmrE-like"/>
</dbReference>
<evidence type="ECO:0000256" key="4">
    <source>
        <dbReference type="ARBA" id="ARBA00022475"/>
    </source>
</evidence>
<dbReference type="NCBIfam" id="TIGR00688">
    <property type="entry name" value="rarD"/>
    <property type="match status" value="1"/>
</dbReference>
<dbReference type="GO" id="GO:0005886">
    <property type="term" value="C:plasma membrane"/>
    <property type="evidence" value="ECO:0007669"/>
    <property type="project" value="UniProtKB-SubCell"/>
</dbReference>